<dbReference type="PROSITE" id="PS51007">
    <property type="entry name" value="CYTC"/>
    <property type="match status" value="1"/>
</dbReference>
<organism evidence="10 11">
    <name type="scientific">Psychrobacter glaciei</name>
    <dbReference type="NCBI Taxonomy" id="619771"/>
    <lineage>
        <taxon>Bacteria</taxon>
        <taxon>Pseudomonadati</taxon>
        <taxon>Pseudomonadota</taxon>
        <taxon>Gammaproteobacteria</taxon>
        <taxon>Moraxellales</taxon>
        <taxon>Moraxellaceae</taxon>
        <taxon>Psychrobacter</taxon>
    </lineage>
</organism>
<proteinExistence type="predicted"/>
<keyword evidence="8" id="KW-0732">Signal</keyword>
<evidence type="ECO:0000256" key="4">
    <source>
        <dbReference type="ARBA" id="ARBA00022982"/>
    </source>
</evidence>
<gene>
    <name evidence="10" type="ORF">GCM10016272_23360</name>
</gene>
<dbReference type="PANTHER" id="PTHR40942">
    <property type="match status" value="1"/>
</dbReference>
<name>A0ABQ3GVE9_9GAMM</name>
<keyword evidence="11" id="KW-1185">Reference proteome</keyword>
<keyword evidence="2 6" id="KW-0349">Heme</keyword>
<evidence type="ECO:0000259" key="9">
    <source>
        <dbReference type="PROSITE" id="PS51007"/>
    </source>
</evidence>
<keyword evidence="3 6" id="KW-0479">Metal-binding</keyword>
<dbReference type="InterPro" id="IPR036909">
    <property type="entry name" value="Cyt_c-like_dom_sf"/>
</dbReference>
<dbReference type="EMBL" id="BMZR01000006">
    <property type="protein sequence ID" value="GHD36333.1"/>
    <property type="molecule type" value="Genomic_DNA"/>
</dbReference>
<feature type="chain" id="PRO_5046455909" description="Cytochrome c domain-containing protein" evidence="8">
    <location>
        <begin position="24"/>
        <end position="226"/>
    </location>
</feature>
<evidence type="ECO:0000256" key="3">
    <source>
        <dbReference type="ARBA" id="ARBA00022723"/>
    </source>
</evidence>
<dbReference type="Gene3D" id="1.10.760.10">
    <property type="entry name" value="Cytochrome c-like domain"/>
    <property type="match status" value="1"/>
</dbReference>
<feature type="compositionally biased region" description="Low complexity" evidence="7">
    <location>
        <begin position="52"/>
        <end position="69"/>
    </location>
</feature>
<sequence length="226" mass="22909">MRKVVMLSAAAILGIASIAVSQAEDVAGTPVTVSDVAEAQDVVENAPQQLGDDTQAAADTTDDTAAVDASGQADGITDDAAATEEVAAAAPAADEEPIPQDTPQVQKLIALYPNLIARIQPVATVCFEDDEVCDVTARSSGPSAGDGPRDGKAVYNAVCQTCHASGLLGSPMLGDAGAWGPRIAKGKDTLYTHAINGFNAMPAKGGADIPDEEVQNAVDYMVGEAS</sequence>
<reference evidence="11" key="1">
    <citation type="journal article" date="2019" name="Int. J. Syst. Evol. Microbiol.">
        <title>The Global Catalogue of Microorganisms (GCM) 10K type strain sequencing project: providing services to taxonomists for standard genome sequencing and annotation.</title>
        <authorList>
            <consortium name="The Broad Institute Genomics Platform"/>
            <consortium name="The Broad Institute Genome Sequencing Center for Infectious Disease"/>
            <person name="Wu L."/>
            <person name="Ma J."/>
        </authorList>
    </citation>
    <scope>NUCLEOTIDE SEQUENCE [LARGE SCALE GENOMIC DNA]</scope>
    <source>
        <strain evidence="11">KCTC 42280</strain>
    </source>
</reference>
<evidence type="ECO:0000256" key="1">
    <source>
        <dbReference type="ARBA" id="ARBA00022448"/>
    </source>
</evidence>
<comment type="caution">
    <text evidence="10">The sequence shown here is derived from an EMBL/GenBank/DDBJ whole genome shotgun (WGS) entry which is preliminary data.</text>
</comment>
<evidence type="ECO:0000313" key="11">
    <source>
        <dbReference type="Proteomes" id="UP000610203"/>
    </source>
</evidence>
<feature type="domain" description="Cytochrome c" evidence="9">
    <location>
        <begin position="146"/>
        <end position="225"/>
    </location>
</feature>
<dbReference type="InterPro" id="IPR002323">
    <property type="entry name" value="Cyt_CIE"/>
</dbReference>
<dbReference type="Proteomes" id="UP000610203">
    <property type="component" value="Unassembled WGS sequence"/>
</dbReference>
<dbReference type="InterPro" id="IPR009056">
    <property type="entry name" value="Cyt_c-like_dom"/>
</dbReference>
<keyword evidence="1" id="KW-0813">Transport</keyword>
<dbReference type="SUPFAM" id="SSF46626">
    <property type="entry name" value="Cytochrome c"/>
    <property type="match status" value="1"/>
</dbReference>
<evidence type="ECO:0000256" key="7">
    <source>
        <dbReference type="SAM" id="MobiDB-lite"/>
    </source>
</evidence>
<keyword evidence="5 6" id="KW-0408">Iron</keyword>
<dbReference type="Pfam" id="PF13442">
    <property type="entry name" value="Cytochrome_CBB3"/>
    <property type="match status" value="1"/>
</dbReference>
<evidence type="ECO:0000256" key="2">
    <source>
        <dbReference type="ARBA" id="ARBA00022617"/>
    </source>
</evidence>
<evidence type="ECO:0000256" key="5">
    <source>
        <dbReference type="ARBA" id="ARBA00023004"/>
    </source>
</evidence>
<evidence type="ECO:0000256" key="8">
    <source>
        <dbReference type="SAM" id="SignalP"/>
    </source>
</evidence>
<dbReference type="RefSeq" id="WP_189586201.1">
    <property type="nucleotide sequence ID" value="NZ_BMZR01000006.1"/>
</dbReference>
<evidence type="ECO:0000256" key="6">
    <source>
        <dbReference type="PROSITE-ProRule" id="PRU00433"/>
    </source>
</evidence>
<protein>
    <recommendedName>
        <fullName evidence="9">Cytochrome c domain-containing protein</fullName>
    </recommendedName>
</protein>
<feature type="signal peptide" evidence="8">
    <location>
        <begin position="1"/>
        <end position="23"/>
    </location>
</feature>
<accession>A0ABQ3GVE9</accession>
<evidence type="ECO:0000313" key="10">
    <source>
        <dbReference type="EMBL" id="GHD36333.1"/>
    </source>
</evidence>
<feature type="region of interest" description="Disordered" evidence="7">
    <location>
        <begin position="51"/>
        <end position="73"/>
    </location>
</feature>
<dbReference type="PRINTS" id="PR00607">
    <property type="entry name" value="CYTCHROMECIE"/>
</dbReference>
<dbReference type="PANTHER" id="PTHR40942:SF4">
    <property type="entry name" value="CYTOCHROME C5"/>
    <property type="match status" value="1"/>
</dbReference>
<keyword evidence="4" id="KW-0249">Electron transport</keyword>